<accession>A0ABU7RBA3</accession>
<feature type="transmembrane region" description="Helical" evidence="13">
    <location>
        <begin position="75"/>
        <end position="92"/>
    </location>
</feature>
<keyword evidence="7" id="KW-0630">Potassium</keyword>
<comment type="catalytic activity">
    <reaction evidence="12">
        <text>K(+)(in) = K(+)(out)</text>
        <dbReference type="Rhea" id="RHEA:29463"/>
        <dbReference type="ChEBI" id="CHEBI:29103"/>
    </reaction>
</comment>
<feature type="transmembrane region" description="Helical" evidence="13">
    <location>
        <begin position="98"/>
        <end position="122"/>
    </location>
</feature>
<evidence type="ECO:0000256" key="1">
    <source>
        <dbReference type="ARBA" id="ARBA00004141"/>
    </source>
</evidence>
<evidence type="ECO:0000256" key="12">
    <source>
        <dbReference type="ARBA" id="ARBA00034430"/>
    </source>
</evidence>
<keyword evidence="11" id="KW-0407">Ion channel</keyword>
<evidence type="ECO:0000256" key="2">
    <source>
        <dbReference type="ARBA" id="ARBA00006920"/>
    </source>
</evidence>
<evidence type="ECO:0000256" key="8">
    <source>
        <dbReference type="ARBA" id="ARBA00022989"/>
    </source>
</evidence>
<evidence type="ECO:0000313" key="15">
    <source>
        <dbReference type="Proteomes" id="UP001332931"/>
    </source>
</evidence>
<dbReference type="InterPro" id="IPR010617">
    <property type="entry name" value="TMEM175-like"/>
</dbReference>
<name>A0ABU7RBA3_9ACTN</name>
<dbReference type="EMBL" id="JAZGJQ010000009">
    <property type="protein sequence ID" value="MEE6147858.1"/>
    <property type="molecule type" value="Genomic_DNA"/>
</dbReference>
<evidence type="ECO:0000256" key="5">
    <source>
        <dbReference type="ARBA" id="ARBA00022692"/>
    </source>
</evidence>
<keyword evidence="9" id="KW-0406">Ion transport</keyword>
<evidence type="ECO:0000256" key="11">
    <source>
        <dbReference type="ARBA" id="ARBA00023303"/>
    </source>
</evidence>
<keyword evidence="10 13" id="KW-0472">Membrane</keyword>
<keyword evidence="15" id="KW-1185">Reference proteome</keyword>
<feature type="transmembrane region" description="Helical" evidence="13">
    <location>
        <begin position="12"/>
        <end position="30"/>
    </location>
</feature>
<evidence type="ECO:0000256" key="7">
    <source>
        <dbReference type="ARBA" id="ARBA00022958"/>
    </source>
</evidence>
<dbReference type="Proteomes" id="UP001332931">
    <property type="component" value="Unassembled WGS sequence"/>
</dbReference>
<dbReference type="Pfam" id="PF06736">
    <property type="entry name" value="TMEM175"/>
    <property type="match status" value="1"/>
</dbReference>
<gene>
    <name evidence="14" type="ORF">VXJ25_07685</name>
</gene>
<comment type="similarity">
    <text evidence="2">Belongs to the TMEM175 family.</text>
</comment>
<reference evidence="14 15" key="1">
    <citation type="submission" date="2024-01" db="EMBL/GenBank/DDBJ databases">
        <title>Description of Olsenella sp. nov., isolated from pig feces.</title>
        <authorList>
            <person name="Chang Y.-H."/>
        </authorList>
    </citation>
    <scope>NUCLEOTIDE SEQUENCE [LARGE SCALE GENOMIC DNA]</scope>
    <source>
        <strain evidence="14 15">YH-ols2223</strain>
    </source>
</reference>
<protein>
    <submittedName>
        <fullName evidence="14">TMEM175 family protein</fullName>
    </submittedName>
</protein>
<keyword evidence="8 13" id="KW-1133">Transmembrane helix</keyword>
<keyword evidence="4" id="KW-0633">Potassium transport</keyword>
<evidence type="ECO:0000313" key="14">
    <source>
        <dbReference type="EMBL" id="MEE6147858.1"/>
    </source>
</evidence>
<dbReference type="RefSeq" id="WP_330958624.1">
    <property type="nucleotide sequence ID" value="NZ_JAZGJQ010000009.1"/>
</dbReference>
<organism evidence="14 15">
    <name type="scientific">Olsenella absiana</name>
    <dbReference type="NCBI Taxonomy" id="3115222"/>
    <lineage>
        <taxon>Bacteria</taxon>
        <taxon>Bacillati</taxon>
        <taxon>Actinomycetota</taxon>
        <taxon>Coriobacteriia</taxon>
        <taxon>Coriobacteriales</taxon>
        <taxon>Atopobiaceae</taxon>
        <taxon>Olsenella</taxon>
    </lineage>
</organism>
<evidence type="ECO:0000256" key="13">
    <source>
        <dbReference type="SAM" id="Phobius"/>
    </source>
</evidence>
<evidence type="ECO:0000256" key="10">
    <source>
        <dbReference type="ARBA" id="ARBA00023136"/>
    </source>
</evidence>
<sequence>MDKGRMEAFSDGVIAIIITVMVLGIGAPVGDGLSDLVGVFPALGAYALSFVGVGTYWNNHHHLLKLVRRVDGRMLWLNLGFLFVLSLVPLATEWMEKSVFSAIPTTTYVVLNVLLSLSYMALESDIRHSIASGCSRKAPEEVVRRSTMKERLTLVAEAAAFVLSLALPSSHLALVPLALGYALWIVPDMRIVHLLDFLADADDAAGVEVAEEPGASAAGAGVVAGADAAADGLGSERGGGAAA</sequence>
<comment type="caution">
    <text evidence="14">The sequence shown here is derived from an EMBL/GenBank/DDBJ whole genome shotgun (WGS) entry which is preliminary data.</text>
</comment>
<proteinExistence type="inferred from homology"/>
<feature type="transmembrane region" description="Helical" evidence="13">
    <location>
        <begin position="154"/>
        <end position="184"/>
    </location>
</feature>
<evidence type="ECO:0000256" key="6">
    <source>
        <dbReference type="ARBA" id="ARBA00022826"/>
    </source>
</evidence>
<evidence type="ECO:0000256" key="3">
    <source>
        <dbReference type="ARBA" id="ARBA00022448"/>
    </source>
</evidence>
<evidence type="ECO:0000256" key="4">
    <source>
        <dbReference type="ARBA" id="ARBA00022538"/>
    </source>
</evidence>
<feature type="transmembrane region" description="Helical" evidence="13">
    <location>
        <begin position="36"/>
        <end position="54"/>
    </location>
</feature>
<comment type="subcellular location">
    <subcellularLocation>
        <location evidence="1">Membrane</location>
        <topology evidence="1">Multi-pass membrane protein</topology>
    </subcellularLocation>
</comment>
<evidence type="ECO:0000256" key="9">
    <source>
        <dbReference type="ARBA" id="ARBA00023065"/>
    </source>
</evidence>
<keyword evidence="6" id="KW-0631">Potassium channel</keyword>
<keyword evidence="3" id="KW-0813">Transport</keyword>
<keyword evidence="5 13" id="KW-0812">Transmembrane</keyword>